<feature type="compositionally biased region" description="Basic and acidic residues" evidence="5">
    <location>
        <begin position="786"/>
        <end position="796"/>
    </location>
</feature>
<evidence type="ECO:0000259" key="6">
    <source>
        <dbReference type="Pfam" id="PF06657"/>
    </source>
</evidence>
<dbReference type="Pfam" id="PF14197">
    <property type="entry name" value="Cep57_CLD_2"/>
    <property type="match status" value="1"/>
</dbReference>
<dbReference type="EMBL" id="ML996705">
    <property type="protein sequence ID" value="KAF2396951.1"/>
    <property type="molecule type" value="Genomic_DNA"/>
</dbReference>
<dbReference type="InterPro" id="IPR024957">
    <property type="entry name" value="Cep57_MT-bd_dom"/>
</dbReference>
<reference evidence="8" key="1">
    <citation type="journal article" date="2020" name="Stud. Mycol.">
        <title>101 Dothideomycetes genomes: a test case for predicting lifestyles and emergence of pathogens.</title>
        <authorList>
            <person name="Haridas S."/>
            <person name="Albert R."/>
            <person name="Binder M."/>
            <person name="Bloem J."/>
            <person name="Labutti K."/>
            <person name="Salamov A."/>
            <person name="Andreopoulos B."/>
            <person name="Baker S."/>
            <person name="Barry K."/>
            <person name="Bills G."/>
            <person name="Bluhm B."/>
            <person name="Cannon C."/>
            <person name="Castanera R."/>
            <person name="Culley D."/>
            <person name="Daum C."/>
            <person name="Ezra D."/>
            <person name="Gonzalez J."/>
            <person name="Henrissat B."/>
            <person name="Kuo A."/>
            <person name="Liang C."/>
            <person name="Lipzen A."/>
            <person name="Lutzoni F."/>
            <person name="Magnuson J."/>
            <person name="Mondo S."/>
            <person name="Nolan M."/>
            <person name="Ohm R."/>
            <person name="Pangilinan J."/>
            <person name="Park H.-J."/>
            <person name="Ramirez L."/>
            <person name="Alfaro M."/>
            <person name="Sun H."/>
            <person name="Tritt A."/>
            <person name="Yoshinaga Y."/>
            <person name="Zwiers L.-H."/>
            <person name="Turgeon B."/>
            <person name="Goodwin S."/>
            <person name="Spatafora J."/>
            <person name="Crous P."/>
            <person name="Grigoriev I."/>
        </authorList>
    </citation>
    <scope>NUCLEOTIDE SEQUENCE</scope>
    <source>
        <strain evidence="8">CBS 262.69</strain>
    </source>
</reference>
<evidence type="ECO:0000256" key="2">
    <source>
        <dbReference type="ARBA" id="ARBA00022490"/>
    </source>
</evidence>
<gene>
    <name evidence="8" type="ORF">EJ06DRAFT_533662</name>
</gene>
<feature type="region of interest" description="Disordered" evidence="5">
    <location>
        <begin position="526"/>
        <end position="546"/>
    </location>
</feature>
<evidence type="ECO:0000256" key="4">
    <source>
        <dbReference type="SAM" id="Coils"/>
    </source>
</evidence>
<accession>A0A6G1HM23</accession>
<feature type="compositionally biased region" description="Basic and acidic residues" evidence="5">
    <location>
        <begin position="27"/>
        <end position="41"/>
    </location>
</feature>
<feature type="domain" description="PPC89 centrosome localisation" evidence="7">
    <location>
        <begin position="429"/>
        <end position="494"/>
    </location>
</feature>
<feature type="region of interest" description="Disordered" evidence="5">
    <location>
        <begin position="729"/>
        <end position="765"/>
    </location>
</feature>
<evidence type="ECO:0000256" key="3">
    <source>
        <dbReference type="ARBA" id="ARBA00023212"/>
    </source>
</evidence>
<feature type="compositionally biased region" description="Basic and acidic residues" evidence="5">
    <location>
        <begin position="170"/>
        <end position="184"/>
    </location>
</feature>
<keyword evidence="9" id="KW-1185">Reference proteome</keyword>
<evidence type="ECO:0008006" key="10">
    <source>
        <dbReference type="Google" id="ProtNLM"/>
    </source>
</evidence>
<feature type="region of interest" description="Disordered" evidence="5">
    <location>
        <begin position="1011"/>
        <end position="1042"/>
    </location>
</feature>
<keyword evidence="4" id="KW-0175">Coiled coil</keyword>
<keyword evidence="2" id="KW-0963">Cytoplasm</keyword>
<dbReference type="GO" id="GO:0005815">
    <property type="term" value="C:microtubule organizing center"/>
    <property type="evidence" value="ECO:0007669"/>
    <property type="project" value="UniProtKB-SubCell"/>
</dbReference>
<organism evidence="8 9">
    <name type="scientific">Trichodelitschia bisporula</name>
    <dbReference type="NCBI Taxonomy" id="703511"/>
    <lineage>
        <taxon>Eukaryota</taxon>
        <taxon>Fungi</taxon>
        <taxon>Dikarya</taxon>
        <taxon>Ascomycota</taxon>
        <taxon>Pezizomycotina</taxon>
        <taxon>Dothideomycetes</taxon>
        <taxon>Dothideomycetes incertae sedis</taxon>
        <taxon>Phaeotrichales</taxon>
        <taxon>Phaeotrichaceae</taxon>
        <taxon>Trichodelitschia</taxon>
    </lineage>
</organism>
<dbReference type="AlphaFoldDB" id="A0A6G1HM23"/>
<dbReference type="PANTHER" id="PTHR19336:SF9">
    <property type="entry name" value="SPINDLE POLE BODY PROTEIN PPC89"/>
    <property type="match status" value="1"/>
</dbReference>
<dbReference type="PANTHER" id="PTHR19336">
    <property type="entry name" value="UNCHARACTERIZED DUF1167"/>
    <property type="match status" value="1"/>
</dbReference>
<dbReference type="Pfam" id="PF06657">
    <property type="entry name" value="Cep57_MT_bd"/>
    <property type="match status" value="1"/>
</dbReference>
<feature type="coiled-coil region" evidence="4">
    <location>
        <begin position="353"/>
        <end position="509"/>
    </location>
</feature>
<feature type="region of interest" description="Disordered" evidence="5">
    <location>
        <begin position="813"/>
        <end position="839"/>
    </location>
</feature>
<dbReference type="GO" id="GO:0008017">
    <property type="term" value="F:microtubule binding"/>
    <property type="evidence" value="ECO:0007669"/>
    <property type="project" value="InterPro"/>
</dbReference>
<evidence type="ECO:0000313" key="8">
    <source>
        <dbReference type="EMBL" id="KAF2396951.1"/>
    </source>
</evidence>
<feature type="domain" description="Cep57 centrosome microtubule-binding" evidence="6">
    <location>
        <begin position="1121"/>
        <end position="1197"/>
    </location>
</feature>
<feature type="compositionally biased region" description="Low complexity" evidence="5">
    <location>
        <begin position="1033"/>
        <end position="1042"/>
    </location>
</feature>
<evidence type="ECO:0000313" key="9">
    <source>
        <dbReference type="Proteomes" id="UP000799640"/>
    </source>
</evidence>
<dbReference type="OrthoDB" id="76453at2759"/>
<proteinExistence type="predicted"/>
<feature type="region of interest" description="Disordered" evidence="5">
    <location>
        <begin position="1225"/>
        <end position="1245"/>
    </location>
</feature>
<keyword evidence="3" id="KW-0206">Cytoskeleton</keyword>
<feature type="coiled-coil region" evidence="4">
    <location>
        <begin position="552"/>
        <end position="579"/>
    </location>
</feature>
<comment type="subcellular location">
    <subcellularLocation>
        <location evidence="1">Cytoplasm</location>
        <location evidence="1">Cytoskeleton</location>
        <location evidence="1">Microtubule organizing center</location>
    </subcellularLocation>
</comment>
<feature type="region of interest" description="Disordered" evidence="5">
    <location>
        <begin position="863"/>
        <end position="890"/>
    </location>
</feature>
<evidence type="ECO:0000256" key="5">
    <source>
        <dbReference type="SAM" id="MobiDB-lite"/>
    </source>
</evidence>
<dbReference type="Proteomes" id="UP000799640">
    <property type="component" value="Unassembled WGS sequence"/>
</dbReference>
<evidence type="ECO:0000259" key="7">
    <source>
        <dbReference type="Pfam" id="PF14197"/>
    </source>
</evidence>
<evidence type="ECO:0000256" key="1">
    <source>
        <dbReference type="ARBA" id="ARBA00004267"/>
    </source>
</evidence>
<feature type="compositionally biased region" description="Polar residues" evidence="5">
    <location>
        <begin position="879"/>
        <end position="890"/>
    </location>
</feature>
<feature type="coiled-coil region" evidence="4">
    <location>
        <begin position="1130"/>
        <end position="1190"/>
    </location>
</feature>
<protein>
    <recommendedName>
        <fullName evidence="10">Cep57 centrosome microtubule-binding domain-containing protein</fullName>
    </recommendedName>
</protein>
<feature type="compositionally biased region" description="Low complexity" evidence="5">
    <location>
        <begin position="11"/>
        <end position="25"/>
    </location>
</feature>
<sequence>MGESTDHSTRALRSLLRARSSGSASPHFDENQHPDNTKRSDPSSLNFSMTELNGLNQSTQENILNYAEATETHEPKLRDTAQKFAYYNQPSTQNPIPTSAVHRAFKDFDSNPSDNGVDAASFDDSRSIELPRGVPRSSRNTPTKNAEGVSDNFMNSGLYDPATPPKKMARQRDNRDTLRREAATRRAVSVPQKDAEQSVNKARASRLMAMGKPAANEKRRSTLADRYARAVEEDIHNTSWVPDDRPDAGNTVTSTFQIKSTRFASHGGRSVSASAAVNVTPQRMLAVATPRSTQTGTLPSFMFPEMPNLTELVTGYYEDGTPIFSRARRFAPKGLPPNKNHNDLDDMTTPVDEKAIIAALQVLHEKIANLEQERSEMNRQLDDYENEIITLRTELESRQHVRYTDSAMSSNHNESVKDKAKLRVEKTKLETLVQTLQKRLGHAEHKASLAEASIKRLTQERDSAVAQIAVAVYNHEELKAELENLREENEALRKEQESIRKENEALHGQVDALDQDNFDLNTHLDRERQRQKDDVHMMSKAKADPKHQTANNVFLEAENKTLRQEIQNLRAAHENETHLFAQAEIDFRLQAEQATKAEHAKLMIENDLLRKEVLAGQEVITAEGYRAAAYHDQLEAKLQEKEEIIRRLVDAGAQDQENEALRAQIEELRDMLRQAKGVSDNDVDTELWRRLTDVNAKNAQEALKQCEEERAKVEGERLRLEQERKQAKLREEGALRQSHLHAEDKRRQREEQEKLRQMNQADRELENLRSQVAAIEAKRRRLEAEVKKVEEQRSQTDNHTGTIRPTSSISVRGLVKRTARARSKSRSRPAEPTNTRPTLTFAAHDVEISADLDQSADIELTRNTKKSATANEARRIASGTHQGQSATGDVTVLSSVGEDTVANLRKKLEMERASRARATSRATSYVKPSVADDDITAGITRRSSMKDVTKGLTRKSSVDAMVEGLRKELAKDMTKDVTVDYTEDLTRDFTKDLTKDLTKDITAGLKPSTLTQKSSLKNGTSTSVHQKVDDRAGSSFSARRAAPGTFEEMTSEFIIDDITMNVRPGARSAEEIINNPSPHDCAGCTVCQRIMKAPDAAAENITIPIPVPVSARPDYLENPNATIRPSMPPAMALARVLKELDDELAHLRMELLKWENKLAEHNPKADITTRKRLHRAVDKLHRQIEAKSDQIYMLFDVVEAHKEDLAAMNQDEVDNTIEEIRRGKRVKIQEGDDSMPWEGFSDSEE</sequence>
<feature type="compositionally biased region" description="Acidic residues" evidence="5">
    <location>
        <begin position="1231"/>
        <end position="1245"/>
    </location>
</feature>
<feature type="region of interest" description="Disordered" evidence="5">
    <location>
        <begin position="786"/>
        <end position="805"/>
    </location>
</feature>
<name>A0A6G1HM23_9PEZI</name>
<feature type="compositionally biased region" description="Polar residues" evidence="5">
    <location>
        <begin position="1011"/>
        <end position="1025"/>
    </location>
</feature>
<dbReference type="InterPro" id="IPR025925">
    <property type="entry name" value="PPC89_CLD"/>
</dbReference>
<dbReference type="InterPro" id="IPR051756">
    <property type="entry name" value="Centrosomal_MT-associated"/>
</dbReference>
<feature type="region of interest" description="Disordered" evidence="5">
    <location>
        <begin position="106"/>
        <end position="200"/>
    </location>
</feature>
<feature type="compositionally biased region" description="Basic residues" evidence="5">
    <location>
        <begin position="814"/>
        <end position="827"/>
    </location>
</feature>
<feature type="region of interest" description="Disordered" evidence="5">
    <location>
        <begin position="1"/>
        <end position="49"/>
    </location>
</feature>